<organism evidence="1 2">
    <name type="scientific">Limnofasciculus baicalensis BBK-W-15</name>
    <dbReference type="NCBI Taxonomy" id="2699891"/>
    <lineage>
        <taxon>Bacteria</taxon>
        <taxon>Bacillati</taxon>
        <taxon>Cyanobacteriota</taxon>
        <taxon>Cyanophyceae</taxon>
        <taxon>Coleofasciculales</taxon>
        <taxon>Coleofasciculaceae</taxon>
        <taxon>Limnofasciculus</taxon>
        <taxon>Limnofasciculus baicalensis</taxon>
    </lineage>
</organism>
<name>A0AAE3KMQ0_9CYAN</name>
<proteinExistence type="predicted"/>
<dbReference type="AlphaFoldDB" id="A0AAE3KMQ0"/>
<protein>
    <submittedName>
        <fullName evidence="1">Uncharacterized protein</fullName>
    </submittedName>
</protein>
<evidence type="ECO:0000313" key="2">
    <source>
        <dbReference type="Proteomes" id="UP001204953"/>
    </source>
</evidence>
<comment type="caution">
    <text evidence="1">The sequence shown here is derived from an EMBL/GenBank/DDBJ whole genome shotgun (WGS) entry which is preliminary data.</text>
</comment>
<sequence length="164" mass="18467">MTITETEIHEIQTHIAPLLGQKPWDVSIGVGSFITFDFGTPIPRKFSHKGKRLPARGEWHLWIYMCAWRLQKGDQVLAACEDSREQMEAAVKSMEGLALQSIEVLPPAWDTIFTFENRIVLRTFSIYSDSSEEGSENWLLFTPGQNVLSIGPGSTWYYGSSSAP</sequence>
<keyword evidence="2" id="KW-1185">Reference proteome</keyword>
<dbReference type="Proteomes" id="UP001204953">
    <property type="component" value="Unassembled WGS sequence"/>
</dbReference>
<dbReference type="RefSeq" id="WP_254012250.1">
    <property type="nucleotide sequence ID" value="NZ_JAMZMM010000118.1"/>
</dbReference>
<reference evidence="1" key="1">
    <citation type="submission" date="2022-06" db="EMBL/GenBank/DDBJ databases">
        <title>New cyanobacteria of genus Symplocastrum in benthos of Lake Baikal.</title>
        <authorList>
            <person name="Sorokovikova E."/>
            <person name="Tikhonova I."/>
            <person name="Krasnopeev A."/>
            <person name="Evseev P."/>
            <person name="Gladkikh A."/>
            <person name="Belykh O."/>
        </authorList>
    </citation>
    <scope>NUCLEOTIDE SEQUENCE</scope>
    <source>
        <strain evidence="1">BBK-W-15</strain>
    </source>
</reference>
<evidence type="ECO:0000313" key="1">
    <source>
        <dbReference type="EMBL" id="MCP2729464.1"/>
    </source>
</evidence>
<gene>
    <name evidence="1" type="ORF">NJ959_13485</name>
</gene>
<dbReference type="EMBL" id="JAMZMM010000118">
    <property type="protein sequence ID" value="MCP2729464.1"/>
    <property type="molecule type" value="Genomic_DNA"/>
</dbReference>
<accession>A0AAE3KMQ0</accession>